<sequence length="32" mass="3643">MEPISTPCSPRYGNKGFETPKSRENEVNPTEF</sequence>
<organism evidence="2">
    <name type="scientific">Rhizophora mucronata</name>
    <name type="common">Asiatic mangrove</name>
    <dbReference type="NCBI Taxonomy" id="61149"/>
    <lineage>
        <taxon>Eukaryota</taxon>
        <taxon>Viridiplantae</taxon>
        <taxon>Streptophyta</taxon>
        <taxon>Embryophyta</taxon>
        <taxon>Tracheophyta</taxon>
        <taxon>Spermatophyta</taxon>
        <taxon>Magnoliopsida</taxon>
        <taxon>eudicotyledons</taxon>
        <taxon>Gunneridae</taxon>
        <taxon>Pentapetalae</taxon>
        <taxon>rosids</taxon>
        <taxon>fabids</taxon>
        <taxon>Malpighiales</taxon>
        <taxon>Rhizophoraceae</taxon>
        <taxon>Rhizophora</taxon>
    </lineage>
</organism>
<feature type="region of interest" description="Disordered" evidence="1">
    <location>
        <begin position="1"/>
        <end position="32"/>
    </location>
</feature>
<protein>
    <submittedName>
        <fullName evidence="2">Uncharacterized protein</fullName>
    </submittedName>
</protein>
<dbReference type="AlphaFoldDB" id="A0A2P2R0L4"/>
<accession>A0A2P2R0L4</accession>
<evidence type="ECO:0000256" key="1">
    <source>
        <dbReference type="SAM" id="MobiDB-lite"/>
    </source>
</evidence>
<proteinExistence type="predicted"/>
<reference evidence="2" key="1">
    <citation type="submission" date="2018-02" db="EMBL/GenBank/DDBJ databases">
        <title>Rhizophora mucronata_Transcriptome.</title>
        <authorList>
            <person name="Meera S.P."/>
            <person name="Sreeshan A."/>
            <person name="Augustine A."/>
        </authorList>
    </citation>
    <scope>NUCLEOTIDE SEQUENCE</scope>
    <source>
        <tissue evidence="2">Leaf</tissue>
    </source>
</reference>
<dbReference type="EMBL" id="GGEC01092217">
    <property type="protein sequence ID" value="MBX72701.1"/>
    <property type="molecule type" value="Transcribed_RNA"/>
</dbReference>
<name>A0A2P2R0L4_RHIMU</name>
<evidence type="ECO:0000313" key="2">
    <source>
        <dbReference type="EMBL" id="MBX72701.1"/>
    </source>
</evidence>